<dbReference type="GO" id="GO:0016757">
    <property type="term" value="F:glycosyltransferase activity"/>
    <property type="evidence" value="ECO:0007669"/>
    <property type="project" value="InterPro"/>
</dbReference>
<gene>
    <name evidence="2" type="ORF">KSU1_C1611</name>
</gene>
<dbReference type="PANTHER" id="PTHR45947">
    <property type="entry name" value="SULFOQUINOVOSYL TRANSFERASE SQD2"/>
    <property type="match status" value="1"/>
</dbReference>
<dbReference type="PANTHER" id="PTHR45947:SF3">
    <property type="entry name" value="SULFOQUINOVOSYL TRANSFERASE SQD2"/>
    <property type="match status" value="1"/>
</dbReference>
<organism evidence="2 3">
    <name type="scientific">Candidatus Jettenia caeni</name>
    <dbReference type="NCBI Taxonomy" id="247490"/>
    <lineage>
        <taxon>Bacteria</taxon>
        <taxon>Pseudomonadati</taxon>
        <taxon>Planctomycetota</taxon>
        <taxon>Candidatus Brocadiia</taxon>
        <taxon>Candidatus Brocadiales</taxon>
        <taxon>Candidatus Brocadiaceae</taxon>
        <taxon>Candidatus Jettenia</taxon>
    </lineage>
</organism>
<dbReference type="OrthoDB" id="258796at2"/>
<sequence length="459" mass="53393">MTQYELYIGRAKVSYSIVYSGNSGNAYENTSFSCVDKNREDLKKGLIKNLKMNVLIGILMYPPDFTGAGLRIHRLYSNLRKKGVNKVYVITNSINKTEKKTRTYDGIEIIYIGCNKYAGRQTHIGRKFLKTMFVLRIFFRTTITFLKLQSEVDIIHTVDSSWLSSLIGWYAFLVKKPLVKEIVSLGMDDPLTLQKTKLPLLRYFFLFPFHYARLVIVISPPLKDACTAYGLPADKIWCRFNPIYLDSLHEENDTNIVSRYLDFSARRILWVGVIIRRKNLEFLLNAAFYLKGKIQLLIVGPHPDEEYFREIISLSETITQETNGRIKISFLGRIDDRKELVALYKNSHLFWFASHNEGLGNVVIESLLCGTPIVTLPVNNIMNYVIQNTEDGEVVNTDDPRYFADIVNICLHNNIYHRDQIAERAKKRFNHDQIENEYVFKFYDIMRLKMTDKYTEKSL</sequence>
<dbReference type="CDD" id="cd03801">
    <property type="entry name" value="GT4_PimA-like"/>
    <property type="match status" value="1"/>
</dbReference>
<comment type="caution">
    <text evidence="2">The sequence shown here is derived from an EMBL/GenBank/DDBJ whole genome shotgun (WGS) entry which is preliminary data.</text>
</comment>
<dbReference type="eggNOG" id="COG0297">
    <property type="taxonomic scope" value="Bacteria"/>
</dbReference>
<dbReference type="SUPFAM" id="SSF53756">
    <property type="entry name" value="UDP-Glycosyltransferase/glycogen phosphorylase"/>
    <property type="match status" value="1"/>
</dbReference>
<evidence type="ECO:0000259" key="1">
    <source>
        <dbReference type="Pfam" id="PF00534"/>
    </source>
</evidence>
<name>I3INB2_9BACT</name>
<dbReference type="InterPro" id="IPR050194">
    <property type="entry name" value="Glycosyltransferase_grp1"/>
</dbReference>
<dbReference type="AlphaFoldDB" id="I3INB2"/>
<dbReference type="Gene3D" id="3.40.50.2000">
    <property type="entry name" value="Glycogen Phosphorylase B"/>
    <property type="match status" value="2"/>
</dbReference>
<reference evidence="2 3" key="1">
    <citation type="journal article" date="2012" name="FEBS Lett.">
        <title>Anammox organism KSU-1 expresses a NirK-type copper-containing nitrite reductase instead of a NirS-type with cytochrome cd1.</title>
        <authorList>
            <person name="Hira D."/>
            <person name="Toh H."/>
            <person name="Migita C.T."/>
            <person name="Okubo H."/>
            <person name="Nishiyama T."/>
            <person name="Hattori M."/>
            <person name="Furukawa K."/>
            <person name="Fujii T."/>
        </authorList>
    </citation>
    <scope>NUCLEOTIDE SEQUENCE [LARGE SCALE GENOMIC DNA]</scope>
</reference>
<keyword evidence="3" id="KW-1185">Reference proteome</keyword>
<feature type="domain" description="Glycosyl transferase family 1" evidence="1">
    <location>
        <begin position="267"/>
        <end position="428"/>
    </location>
</feature>
<dbReference type="Pfam" id="PF00534">
    <property type="entry name" value="Glycos_transf_1"/>
    <property type="match status" value="1"/>
</dbReference>
<dbReference type="Proteomes" id="UP000002985">
    <property type="component" value="Unassembled WGS sequence"/>
</dbReference>
<evidence type="ECO:0000313" key="2">
    <source>
        <dbReference type="EMBL" id="GAB63207.1"/>
    </source>
</evidence>
<evidence type="ECO:0000313" key="3">
    <source>
        <dbReference type="Proteomes" id="UP000002985"/>
    </source>
</evidence>
<dbReference type="EMBL" id="BAFH01000003">
    <property type="protein sequence ID" value="GAB63207.1"/>
    <property type="molecule type" value="Genomic_DNA"/>
</dbReference>
<dbReference type="InterPro" id="IPR001296">
    <property type="entry name" value="Glyco_trans_1"/>
</dbReference>
<accession>I3INB2</accession>
<protein>
    <recommendedName>
        <fullName evidence="1">Glycosyl transferase family 1 domain-containing protein</fullName>
    </recommendedName>
</protein>
<proteinExistence type="predicted"/>
<dbReference type="STRING" id="247490.KSU1_C1611"/>